<feature type="domain" description="ABC-three component systems C-terminal" evidence="7">
    <location>
        <begin position="316"/>
        <end position="426"/>
    </location>
</feature>
<evidence type="ECO:0000313" key="8">
    <source>
        <dbReference type="EMBL" id="MFC5386832.1"/>
    </source>
</evidence>
<dbReference type="Pfam" id="PF20285">
    <property type="entry name" value="CTD9"/>
    <property type="match status" value="1"/>
</dbReference>
<evidence type="ECO:0000259" key="6">
    <source>
        <dbReference type="Pfam" id="PF05057"/>
    </source>
</evidence>
<protein>
    <submittedName>
        <fullName evidence="8">ABC-three component system protein</fullName>
    </submittedName>
</protein>
<feature type="domain" description="DUF676" evidence="6">
    <location>
        <begin position="24"/>
        <end position="165"/>
    </location>
</feature>
<evidence type="ECO:0000256" key="5">
    <source>
        <dbReference type="SAM" id="MobiDB-lite"/>
    </source>
</evidence>
<dbReference type="PANTHER" id="PTHR48182">
    <property type="entry name" value="PROTEIN SERAC1"/>
    <property type="match status" value="1"/>
</dbReference>
<dbReference type="InterPro" id="IPR007751">
    <property type="entry name" value="DUF676_lipase-like"/>
</dbReference>
<sequence>MSEGIIEIFAEGDSASPTAPVLDIVFVHGLGGDQFDTWQVDPKSFWPRWLAEKFPNCSVSSFGYDSQKLAGFLTGDGASLHDIALALADALTNREATATRTLFVCHSLGGLVVKQMLRRCTESVNPEYVELGRSVVGIAFLGTPHQGSALASSLDQLLRRFLSKQSKQLVHGDDNLFDLNDFFRTRANTQKIHVRAYYETEKIAGVLIVDKVTANPGVLGCEPIPVQTNHFNICKPETQNAPVFKSVCGMIRSLLKAFAPPSNSAEDKVQGEPDESTHAGVADESGPTHTMEGVPADIARDFEYFTTASEDDRRNLEQKLVDAGRAYAVRDAKRKKERFNMALRRHIAQASAVTRYTRVMSEVESRFSRHVPRAIAEGACAQAIDGIIQNEVISPCVVLETGSDAVTATLVDGALYYLAGNCHLAWDNV</sequence>
<dbReference type="InterPro" id="IPR052374">
    <property type="entry name" value="SERAC1"/>
</dbReference>
<name>A0ABW0H131_9HYPH</name>
<evidence type="ECO:0000256" key="3">
    <source>
        <dbReference type="ARBA" id="ARBA00022824"/>
    </source>
</evidence>
<feature type="region of interest" description="Disordered" evidence="5">
    <location>
        <begin position="262"/>
        <end position="293"/>
    </location>
</feature>
<dbReference type="Pfam" id="PF05057">
    <property type="entry name" value="DUF676"/>
    <property type="match status" value="1"/>
</dbReference>
<keyword evidence="3" id="KW-0256">Endoplasmic reticulum</keyword>
<proteinExistence type="predicted"/>
<comment type="subcellular location">
    <subcellularLocation>
        <location evidence="1">Endoplasmic reticulum</location>
    </subcellularLocation>
    <subcellularLocation>
        <location evidence="2">Membrane</location>
    </subcellularLocation>
</comment>
<dbReference type="PANTHER" id="PTHR48182:SF2">
    <property type="entry name" value="PROTEIN SERAC1"/>
    <property type="match status" value="1"/>
</dbReference>
<feature type="compositionally biased region" description="Basic and acidic residues" evidence="5">
    <location>
        <begin position="265"/>
        <end position="277"/>
    </location>
</feature>
<dbReference type="SUPFAM" id="SSF53474">
    <property type="entry name" value="alpha/beta-Hydrolases"/>
    <property type="match status" value="1"/>
</dbReference>
<keyword evidence="9" id="KW-1185">Reference proteome</keyword>
<dbReference type="Gene3D" id="3.40.50.1820">
    <property type="entry name" value="alpha/beta hydrolase"/>
    <property type="match status" value="1"/>
</dbReference>
<reference evidence="9" key="1">
    <citation type="journal article" date="2019" name="Int. J. Syst. Evol. Microbiol.">
        <title>The Global Catalogue of Microorganisms (GCM) 10K type strain sequencing project: providing services to taxonomists for standard genome sequencing and annotation.</title>
        <authorList>
            <consortium name="The Broad Institute Genomics Platform"/>
            <consortium name="The Broad Institute Genome Sequencing Center for Infectious Disease"/>
            <person name="Wu L."/>
            <person name="Ma J."/>
        </authorList>
    </citation>
    <scope>NUCLEOTIDE SEQUENCE [LARGE SCALE GENOMIC DNA]</scope>
    <source>
        <strain evidence="9">CGMCC 4.1415</strain>
    </source>
</reference>
<dbReference type="InterPro" id="IPR029058">
    <property type="entry name" value="AB_hydrolase_fold"/>
</dbReference>
<dbReference type="Proteomes" id="UP001596016">
    <property type="component" value="Unassembled WGS sequence"/>
</dbReference>
<organism evidence="8 9">
    <name type="scientific">Aquamicrobium segne</name>
    <dbReference type="NCBI Taxonomy" id="469547"/>
    <lineage>
        <taxon>Bacteria</taxon>
        <taxon>Pseudomonadati</taxon>
        <taxon>Pseudomonadota</taxon>
        <taxon>Alphaproteobacteria</taxon>
        <taxon>Hyphomicrobiales</taxon>
        <taxon>Phyllobacteriaceae</taxon>
        <taxon>Aquamicrobium</taxon>
    </lineage>
</organism>
<evidence type="ECO:0000313" key="9">
    <source>
        <dbReference type="Proteomes" id="UP001596016"/>
    </source>
</evidence>
<keyword evidence="4" id="KW-0472">Membrane</keyword>
<dbReference type="EMBL" id="JBHSLL010000045">
    <property type="protein sequence ID" value="MFC5386832.1"/>
    <property type="molecule type" value="Genomic_DNA"/>
</dbReference>
<evidence type="ECO:0000256" key="4">
    <source>
        <dbReference type="ARBA" id="ARBA00023136"/>
    </source>
</evidence>
<dbReference type="InterPro" id="IPR046911">
    <property type="entry name" value="ABC-3C_CTD9"/>
</dbReference>
<gene>
    <name evidence="8" type="ORF">ACFPLB_12760</name>
</gene>
<accession>A0ABW0H131</accession>
<evidence type="ECO:0000256" key="1">
    <source>
        <dbReference type="ARBA" id="ARBA00004240"/>
    </source>
</evidence>
<comment type="caution">
    <text evidence="8">The sequence shown here is derived from an EMBL/GenBank/DDBJ whole genome shotgun (WGS) entry which is preliminary data.</text>
</comment>
<dbReference type="RefSeq" id="WP_378230194.1">
    <property type="nucleotide sequence ID" value="NZ_JBHSLL010000045.1"/>
</dbReference>
<evidence type="ECO:0000259" key="7">
    <source>
        <dbReference type="Pfam" id="PF20285"/>
    </source>
</evidence>
<evidence type="ECO:0000256" key="2">
    <source>
        <dbReference type="ARBA" id="ARBA00004370"/>
    </source>
</evidence>